<evidence type="ECO:0000313" key="2">
    <source>
        <dbReference type="Proteomes" id="UP000009183"/>
    </source>
</evidence>
<sequence length="53" mass="5846">MRRGTCGQIRGRRSPQLSLTTLWLHGFTFNGPIPKNIGELTSLKDLYGAGKSN</sequence>
<dbReference type="STRING" id="29760.D7UBB7"/>
<dbReference type="HOGENOM" id="CLU_3072598_0_0_1"/>
<evidence type="ECO:0000313" key="1">
    <source>
        <dbReference type="EMBL" id="CBI40041.3"/>
    </source>
</evidence>
<dbReference type="PaxDb" id="29760-VIT_15s0024g00060.t01"/>
<protein>
    <submittedName>
        <fullName evidence="1">Uncharacterized protein</fullName>
    </submittedName>
</protein>
<reference evidence="2" key="1">
    <citation type="journal article" date="2007" name="Nature">
        <title>The grapevine genome sequence suggests ancestral hexaploidization in major angiosperm phyla.</title>
        <authorList>
            <consortium name="The French-Italian Public Consortium for Grapevine Genome Characterization."/>
            <person name="Jaillon O."/>
            <person name="Aury J.-M."/>
            <person name="Noel B."/>
            <person name="Policriti A."/>
            <person name="Clepet C."/>
            <person name="Casagrande A."/>
            <person name="Choisne N."/>
            <person name="Aubourg S."/>
            <person name="Vitulo N."/>
            <person name="Jubin C."/>
            <person name="Vezzi A."/>
            <person name="Legeai F."/>
            <person name="Hugueney P."/>
            <person name="Dasilva C."/>
            <person name="Horner D."/>
            <person name="Mica E."/>
            <person name="Jublot D."/>
            <person name="Poulain J."/>
            <person name="Bruyere C."/>
            <person name="Billault A."/>
            <person name="Segurens B."/>
            <person name="Gouyvenoux M."/>
            <person name="Ugarte E."/>
            <person name="Cattonaro F."/>
            <person name="Anthouard V."/>
            <person name="Vico V."/>
            <person name="Del Fabbro C."/>
            <person name="Alaux M."/>
            <person name="Di Gaspero G."/>
            <person name="Dumas V."/>
            <person name="Felice N."/>
            <person name="Paillard S."/>
            <person name="Juman I."/>
            <person name="Moroldo M."/>
            <person name="Scalabrin S."/>
            <person name="Canaguier A."/>
            <person name="Le Clainche I."/>
            <person name="Malacrida G."/>
            <person name="Durand E."/>
            <person name="Pesole G."/>
            <person name="Laucou V."/>
            <person name="Chatelet P."/>
            <person name="Merdinoglu D."/>
            <person name="Delledonne M."/>
            <person name="Pezzotti M."/>
            <person name="Lecharny A."/>
            <person name="Scarpelli C."/>
            <person name="Artiguenave F."/>
            <person name="Pe M.E."/>
            <person name="Valle G."/>
            <person name="Morgante M."/>
            <person name="Caboche M."/>
            <person name="Adam-Blondon A.-F."/>
            <person name="Weissenbach J."/>
            <person name="Quetier F."/>
            <person name="Wincker P."/>
        </authorList>
    </citation>
    <scope>NUCLEOTIDE SEQUENCE [LARGE SCALE GENOMIC DNA]</scope>
    <source>
        <strain evidence="2">cv. Pinot noir / PN40024</strain>
    </source>
</reference>
<dbReference type="EMBL" id="FN596748">
    <property type="protein sequence ID" value="CBI40041.3"/>
    <property type="molecule type" value="Genomic_DNA"/>
</dbReference>
<dbReference type="InParanoid" id="D7UBB7"/>
<organism evidence="1 2">
    <name type="scientific">Vitis vinifera</name>
    <name type="common">Grape</name>
    <dbReference type="NCBI Taxonomy" id="29760"/>
    <lineage>
        <taxon>Eukaryota</taxon>
        <taxon>Viridiplantae</taxon>
        <taxon>Streptophyta</taxon>
        <taxon>Embryophyta</taxon>
        <taxon>Tracheophyta</taxon>
        <taxon>Spermatophyta</taxon>
        <taxon>Magnoliopsida</taxon>
        <taxon>eudicotyledons</taxon>
        <taxon>Gunneridae</taxon>
        <taxon>Pentapetalae</taxon>
        <taxon>rosids</taxon>
        <taxon>Vitales</taxon>
        <taxon>Vitaceae</taxon>
        <taxon>Viteae</taxon>
        <taxon>Vitis</taxon>
    </lineage>
</organism>
<name>D7UBB7_VITVI</name>
<dbReference type="Proteomes" id="UP000009183">
    <property type="component" value="Chromosome 15"/>
</dbReference>
<dbReference type="AlphaFoldDB" id="D7UBB7"/>
<proteinExistence type="predicted"/>
<keyword evidence="2" id="KW-1185">Reference proteome</keyword>
<accession>D7UBB7</accession>
<gene>
    <name evidence="1" type="ordered locus">VIT_15s0024g00060</name>
</gene>